<accession>A0A7C0ZIP3</accession>
<gene>
    <name evidence="3" type="ORF">ENF18_08660</name>
</gene>
<keyword evidence="1" id="KW-0812">Transmembrane</keyword>
<feature type="domain" description="PASTA" evidence="2">
    <location>
        <begin position="181"/>
        <end position="248"/>
    </location>
</feature>
<dbReference type="SMART" id="SM00740">
    <property type="entry name" value="PASTA"/>
    <property type="match status" value="3"/>
</dbReference>
<evidence type="ECO:0000256" key="1">
    <source>
        <dbReference type="SAM" id="Phobius"/>
    </source>
</evidence>
<evidence type="ECO:0000259" key="2">
    <source>
        <dbReference type="PROSITE" id="PS51178"/>
    </source>
</evidence>
<evidence type="ECO:0000313" key="3">
    <source>
        <dbReference type="EMBL" id="HDI83843.1"/>
    </source>
</evidence>
<organism evidence="3">
    <name type="scientific">candidate division WOR-3 bacterium</name>
    <dbReference type="NCBI Taxonomy" id="2052148"/>
    <lineage>
        <taxon>Bacteria</taxon>
        <taxon>Bacteria division WOR-3</taxon>
    </lineage>
</organism>
<keyword evidence="1" id="KW-0472">Membrane</keyword>
<protein>
    <submittedName>
        <fullName evidence="3">PASTA domain-containing protein</fullName>
    </submittedName>
</protein>
<dbReference type="AlphaFoldDB" id="A0A7C0ZIP3"/>
<comment type="caution">
    <text evidence="3">The sequence shown here is derived from an EMBL/GenBank/DDBJ whole genome shotgun (WGS) entry which is preliminary data.</text>
</comment>
<dbReference type="EMBL" id="DQWE01000402">
    <property type="protein sequence ID" value="HDI83843.1"/>
    <property type="molecule type" value="Genomic_DNA"/>
</dbReference>
<dbReference type="Pfam" id="PF03793">
    <property type="entry name" value="PASTA"/>
    <property type="match status" value="3"/>
</dbReference>
<dbReference type="Gene3D" id="3.30.10.20">
    <property type="match status" value="3"/>
</dbReference>
<keyword evidence="1" id="KW-1133">Transmembrane helix</keyword>
<name>A0A7C0ZIP3_UNCW3</name>
<dbReference type="CDD" id="cd06577">
    <property type="entry name" value="PASTA_pknB"/>
    <property type="match status" value="3"/>
</dbReference>
<feature type="domain" description="PASTA" evidence="2">
    <location>
        <begin position="41"/>
        <end position="108"/>
    </location>
</feature>
<dbReference type="PROSITE" id="PS51178">
    <property type="entry name" value="PASTA"/>
    <property type="match status" value="3"/>
</dbReference>
<reference evidence="3" key="1">
    <citation type="journal article" date="2020" name="mSystems">
        <title>Genome- and Community-Level Interaction Insights into Carbon Utilization and Element Cycling Functions of Hydrothermarchaeota in Hydrothermal Sediment.</title>
        <authorList>
            <person name="Zhou Z."/>
            <person name="Liu Y."/>
            <person name="Xu W."/>
            <person name="Pan J."/>
            <person name="Luo Z.H."/>
            <person name="Li M."/>
        </authorList>
    </citation>
    <scope>NUCLEOTIDE SEQUENCE [LARGE SCALE GENOMIC DNA]</scope>
    <source>
        <strain evidence="3">HyVt-102</strain>
    </source>
</reference>
<dbReference type="InterPro" id="IPR005543">
    <property type="entry name" value="PASTA_dom"/>
</dbReference>
<feature type="transmembrane region" description="Helical" evidence="1">
    <location>
        <begin position="12"/>
        <end position="32"/>
    </location>
</feature>
<dbReference type="Proteomes" id="UP000885847">
    <property type="component" value="Unassembled WGS sequence"/>
</dbReference>
<proteinExistence type="predicted"/>
<sequence>MYYQQSGTKCFVISFFTSLIVAGAVSFAFLYFSPSFTGIHRTQKVEVPNLKGVDLETARSLLDSRGLSLIVEKEIEDPVMEKGKILFQNPIMGTFLNKGDIVKVVVSKGPPPEKKGEVIVPDLTGLDLNQAKVLLAEKKLIIGNVKKRVSDKPENTVLSSIPEPGKRVPEGFKVDVVVSVGPGETVVPRLYGLSVEGARRKLANAGLKLGNVYTTTDPERAFDIIIRQSPRAGSKVKKGSKVDVTVNVEER</sequence>
<feature type="domain" description="PASTA" evidence="2">
    <location>
        <begin position="114"/>
        <end position="180"/>
    </location>
</feature>